<gene>
    <name evidence="1" type="ORF">DAETH_48540</name>
</gene>
<name>A0ABN6RNL4_9DEIO</name>
<geneLocation type="plasmid" evidence="1 2">
    <name>pDAETH-4</name>
</geneLocation>
<dbReference type="RefSeq" id="WP_264778932.1">
    <property type="nucleotide sequence ID" value="NZ_AP026564.1"/>
</dbReference>
<organism evidence="1 2">
    <name type="scientific">Deinococcus aetherius</name>
    <dbReference type="NCBI Taxonomy" id="200252"/>
    <lineage>
        <taxon>Bacteria</taxon>
        <taxon>Thermotogati</taxon>
        <taxon>Deinococcota</taxon>
        <taxon>Deinococci</taxon>
        <taxon>Deinococcales</taxon>
        <taxon>Deinococcaceae</taxon>
        <taxon>Deinococcus</taxon>
    </lineage>
</organism>
<evidence type="ECO:0000313" key="2">
    <source>
        <dbReference type="Proteomes" id="UP001064971"/>
    </source>
</evidence>
<keyword evidence="2" id="KW-1185">Reference proteome</keyword>
<evidence type="ECO:0000313" key="1">
    <source>
        <dbReference type="EMBL" id="BDP44885.1"/>
    </source>
</evidence>
<dbReference type="Proteomes" id="UP001064971">
    <property type="component" value="Plasmid pDAETH-4"/>
</dbReference>
<keyword evidence="1" id="KW-0614">Plasmid</keyword>
<proteinExistence type="predicted"/>
<reference evidence="1" key="1">
    <citation type="submission" date="2022-07" db="EMBL/GenBank/DDBJ databases">
        <title>Complete Genome Sequence of the Radioresistant Bacterium Deinococcus aetherius ST0316, Isolated from the Air Dust collected in Lower Stratosphere above Japan.</title>
        <authorList>
            <person name="Satoh K."/>
            <person name="Hagiwara K."/>
            <person name="Katsumata K."/>
            <person name="Kubo A."/>
            <person name="Yokobori S."/>
            <person name="Yamagishi A."/>
            <person name="Oono Y."/>
            <person name="Narumi I."/>
        </authorList>
    </citation>
    <scope>NUCLEOTIDE SEQUENCE</scope>
    <source>
        <strain evidence="1">ST0316</strain>
        <plasmid evidence="1">pDAETH-4</plasmid>
    </source>
</reference>
<sequence length="136" mass="14651">MSQSAPTRNLFPAVAATVCACCGLALPTGQGHDVPHIGAVGPRCVLKFGAFAELLAWVEGRSSALPETREAQFVGHRLVVGLRLLGFEVTSEEGVLRVGRRTRRPVEVAKSWKKRRAEFERDLKLADGLFAAGRAA</sequence>
<accession>A0ABN6RNL4</accession>
<protein>
    <submittedName>
        <fullName evidence="1">Uncharacterized protein</fullName>
    </submittedName>
</protein>
<dbReference type="EMBL" id="AP026564">
    <property type="protein sequence ID" value="BDP44885.1"/>
    <property type="molecule type" value="Genomic_DNA"/>
</dbReference>